<evidence type="ECO:0000313" key="1">
    <source>
        <dbReference type="EMBL" id="THU79245.1"/>
    </source>
</evidence>
<proteinExistence type="predicted"/>
<gene>
    <name evidence="1" type="ORF">K435DRAFT_845533</name>
</gene>
<evidence type="ECO:0000313" key="2">
    <source>
        <dbReference type="Proteomes" id="UP000297245"/>
    </source>
</evidence>
<name>A0A4V4HBF8_DENBC</name>
<dbReference type="AlphaFoldDB" id="A0A4V4HBF8"/>
<organism evidence="1 2">
    <name type="scientific">Dendrothele bispora (strain CBS 962.96)</name>
    <dbReference type="NCBI Taxonomy" id="1314807"/>
    <lineage>
        <taxon>Eukaryota</taxon>
        <taxon>Fungi</taxon>
        <taxon>Dikarya</taxon>
        <taxon>Basidiomycota</taxon>
        <taxon>Agaricomycotina</taxon>
        <taxon>Agaricomycetes</taxon>
        <taxon>Agaricomycetidae</taxon>
        <taxon>Agaricales</taxon>
        <taxon>Agaricales incertae sedis</taxon>
        <taxon>Dendrothele</taxon>
    </lineage>
</organism>
<dbReference type="Proteomes" id="UP000297245">
    <property type="component" value="Unassembled WGS sequence"/>
</dbReference>
<accession>A0A4V4HBF8</accession>
<protein>
    <submittedName>
        <fullName evidence="1">Uncharacterized protein</fullName>
    </submittedName>
</protein>
<sequence length="166" mass="19131">MTSKEGIRLRGKMIFADTISAQKLSILFWASTSWRRVISFCIERWKRDNLMPKRAEHNMQKVAAIDPKKTTDKNAKEGTKTVLWREKFEGRNLKREHLNADTGRHGATGVPRKAEIGVWRDCELPLVIIDCEKSKECEPSIKGRIGLEKFKGLIKREVKHSNIGHH</sequence>
<dbReference type="EMBL" id="ML180054">
    <property type="protein sequence ID" value="THU79245.1"/>
    <property type="molecule type" value="Genomic_DNA"/>
</dbReference>
<reference evidence="1 2" key="1">
    <citation type="journal article" date="2019" name="Nat. Ecol. Evol.">
        <title>Megaphylogeny resolves global patterns of mushroom evolution.</title>
        <authorList>
            <person name="Varga T."/>
            <person name="Krizsan K."/>
            <person name="Foldi C."/>
            <person name="Dima B."/>
            <person name="Sanchez-Garcia M."/>
            <person name="Sanchez-Ramirez S."/>
            <person name="Szollosi G.J."/>
            <person name="Szarkandi J.G."/>
            <person name="Papp V."/>
            <person name="Albert L."/>
            <person name="Andreopoulos W."/>
            <person name="Angelini C."/>
            <person name="Antonin V."/>
            <person name="Barry K.W."/>
            <person name="Bougher N.L."/>
            <person name="Buchanan P."/>
            <person name="Buyck B."/>
            <person name="Bense V."/>
            <person name="Catcheside P."/>
            <person name="Chovatia M."/>
            <person name="Cooper J."/>
            <person name="Damon W."/>
            <person name="Desjardin D."/>
            <person name="Finy P."/>
            <person name="Geml J."/>
            <person name="Haridas S."/>
            <person name="Hughes K."/>
            <person name="Justo A."/>
            <person name="Karasinski D."/>
            <person name="Kautmanova I."/>
            <person name="Kiss B."/>
            <person name="Kocsube S."/>
            <person name="Kotiranta H."/>
            <person name="LaButti K.M."/>
            <person name="Lechner B.E."/>
            <person name="Liimatainen K."/>
            <person name="Lipzen A."/>
            <person name="Lukacs Z."/>
            <person name="Mihaltcheva S."/>
            <person name="Morgado L.N."/>
            <person name="Niskanen T."/>
            <person name="Noordeloos M.E."/>
            <person name="Ohm R.A."/>
            <person name="Ortiz-Santana B."/>
            <person name="Ovrebo C."/>
            <person name="Racz N."/>
            <person name="Riley R."/>
            <person name="Savchenko A."/>
            <person name="Shiryaev A."/>
            <person name="Soop K."/>
            <person name="Spirin V."/>
            <person name="Szebenyi C."/>
            <person name="Tomsovsky M."/>
            <person name="Tulloss R.E."/>
            <person name="Uehling J."/>
            <person name="Grigoriev I.V."/>
            <person name="Vagvolgyi C."/>
            <person name="Papp T."/>
            <person name="Martin F.M."/>
            <person name="Miettinen O."/>
            <person name="Hibbett D.S."/>
            <person name="Nagy L.G."/>
        </authorList>
    </citation>
    <scope>NUCLEOTIDE SEQUENCE [LARGE SCALE GENOMIC DNA]</scope>
    <source>
        <strain evidence="1 2">CBS 962.96</strain>
    </source>
</reference>
<keyword evidence="2" id="KW-1185">Reference proteome</keyword>